<dbReference type="GO" id="GO:0030313">
    <property type="term" value="C:cell envelope"/>
    <property type="evidence" value="ECO:0007669"/>
    <property type="project" value="UniProtKB-SubCell"/>
</dbReference>
<feature type="region of interest" description="Disordered" evidence="4">
    <location>
        <begin position="435"/>
        <end position="454"/>
    </location>
</feature>
<keyword evidence="2 3" id="KW-0175">Coiled coil</keyword>
<keyword evidence="5" id="KW-0812">Transmembrane</keyword>
<keyword evidence="5" id="KW-1133">Transmembrane helix</keyword>
<reference evidence="7" key="1">
    <citation type="submission" date="2016-10" db="EMBL/GenBank/DDBJ databases">
        <authorList>
            <person name="Varghese N."/>
        </authorList>
    </citation>
    <scope>NUCLEOTIDE SEQUENCE [LARGE SCALE GENOMIC DNA]</scope>
    <source>
        <strain evidence="7">DSM 18820</strain>
    </source>
</reference>
<accession>A0A1I7JL11</accession>
<keyword evidence="7" id="KW-1185">Reference proteome</keyword>
<keyword evidence="5" id="KW-0472">Membrane</keyword>
<gene>
    <name evidence="6" type="ORF">SAMN04487941_2989</name>
</gene>
<evidence type="ECO:0000256" key="1">
    <source>
        <dbReference type="ARBA" id="ARBA00004196"/>
    </source>
</evidence>
<dbReference type="RefSeq" id="WP_068838056.1">
    <property type="nucleotide sequence ID" value="NZ_BMXC01000003.1"/>
</dbReference>
<evidence type="ECO:0000313" key="6">
    <source>
        <dbReference type="EMBL" id="SFU85876.1"/>
    </source>
</evidence>
<feature type="transmembrane region" description="Helical" evidence="5">
    <location>
        <begin position="30"/>
        <end position="50"/>
    </location>
</feature>
<dbReference type="Proteomes" id="UP000182491">
    <property type="component" value="Unassembled WGS sequence"/>
</dbReference>
<organism evidence="6 7">
    <name type="scientific">Pontibacter akesuensis</name>
    <dbReference type="NCBI Taxonomy" id="388950"/>
    <lineage>
        <taxon>Bacteria</taxon>
        <taxon>Pseudomonadati</taxon>
        <taxon>Bacteroidota</taxon>
        <taxon>Cytophagia</taxon>
        <taxon>Cytophagales</taxon>
        <taxon>Hymenobacteraceae</taxon>
        <taxon>Pontibacter</taxon>
    </lineage>
</organism>
<dbReference type="Gene3D" id="1.10.287.470">
    <property type="entry name" value="Helix hairpin bin"/>
    <property type="match status" value="1"/>
</dbReference>
<evidence type="ECO:0000313" key="7">
    <source>
        <dbReference type="Proteomes" id="UP000182491"/>
    </source>
</evidence>
<feature type="coiled-coil region" evidence="3">
    <location>
        <begin position="225"/>
        <end position="256"/>
    </location>
</feature>
<dbReference type="SUPFAM" id="SSF51230">
    <property type="entry name" value="Single hybrid motif"/>
    <property type="match status" value="1"/>
</dbReference>
<comment type="subcellular location">
    <subcellularLocation>
        <location evidence="1">Cell envelope</location>
    </subcellularLocation>
</comment>
<dbReference type="PANTHER" id="PTHR32347:SF23">
    <property type="entry name" value="BLL5650 PROTEIN"/>
    <property type="match status" value="1"/>
</dbReference>
<dbReference type="InterPro" id="IPR050465">
    <property type="entry name" value="UPF0194_transport"/>
</dbReference>
<protein>
    <submittedName>
        <fullName evidence="6">Multidrug resistance efflux pump</fullName>
    </submittedName>
</protein>
<dbReference type="Gene3D" id="2.40.50.100">
    <property type="match status" value="2"/>
</dbReference>
<sequence length="454" mass="50542">MPKTSNDTTQTDHTQLKAMQQVQTPRQGRILTYWIGGIFLVVLLCLFLPWTQNINSIGTLTALTPQDRPQTLEAVIAGRITEWYVMEGAFVKKGDTIASISEIKEKYMDPNLLANLGEQLEAKQGSAVATGAKALAMQEQIEALREGLVYSLQKARNKVEQTRLKLQSDSMDVVAQRTELAVAESQFIRQENLYKQGLKSLTELEQRRLKLQEAQAKLLSVINKTDATRAELQNARTELNSLQAEYADKIAKAEAELNATRSYVLGTQAEVAKLQSEYNSTEVRNQYYHIVAPQDGYLVKTLKAGIGETIKEGEALATIMPSSPQLAAELYVNALDLPLIKPGDDMRLQFEGWPALVFSGWPGASFGTFGGTVAVIDNTGTNGQYRLLVVPDPEQEEWPDALRVGSGVQGWAMLNTVPIWYEIWRQLNSFPADYTTDKKATDTKKKTETAYEEE</sequence>
<dbReference type="AlphaFoldDB" id="A0A1I7JL11"/>
<evidence type="ECO:0000256" key="2">
    <source>
        <dbReference type="ARBA" id="ARBA00023054"/>
    </source>
</evidence>
<evidence type="ECO:0000256" key="5">
    <source>
        <dbReference type="SAM" id="Phobius"/>
    </source>
</evidence>
<evidence type="ECO:0000256" key="4">
    <source>
        <dbReference type="SAM" id="MobiDB-lite"/>
    </source>
</evidence>
<evidence type="ECO:0000256" key="3">
    <source>
        <dbReference type="SAM" id="Coils"/>
    </source>
</evidence>
<dbReference type="STRING" id="388950.GCA_001611675_02076"/>
<dbReference type="OrthoDB" id="9760528at2"/>
<dbReference type="PANTHER" id="PTHR32347">
    <property type="entry name" value="EFFLUX SYSTEM COMPONENT YKNX-RELATED"/>
    <property type="match status" value="1"/>
</dbReference>
<name>A0A1I7JL11_9BACT</name>
<dbReference type="EMBL" id="FPCA01000003">
    <property type="protein sequence ID" value="SFU85876.1"/>
    <property type="molecule type" value="Genomic_DNA"/>
</dbReference>
<dbReference type="InterPro" id="IPR011053">
    <property type="entry name" value="Single_hybrid_motif"/>
</dbReference>
<proteinExistence type="predicted"/>